<dbReference type="InterPro" id="IPR011992">
    <property type="entry name" value="EF-hand-dom_pair"/>
</dbReference>
<dbReference type="PROSITE" id="PS50222">
    <property type="entry name" value="EF_HAND_2"/>
    <property type="match status" value="1"/>
</dbReference>
<reference evidence="3 4" key="1">
    <citation type="journal article" date="2017" name="Biotechnol. Biofuels">
        <title>Differential beta-glucosidase expression as a function of carbon source availability in Talaromyces amestolkiae: a genomic and proteomic approach.</title>
        <authorList>
            <person name="de Eugenio L.I."/>
            <person name="Mendez-Liter J.A."/>
            <person name="Nieto-Dominguez M."/>
            <person name="Alonso L."/>
            <person name="Gil-Munoz J."/>
            <person name="Barriuso J."/>
            <person name="Prieto A."/>
            <person name="Martinez M.J."/>
        </authorList>
    </citation>
    <scope>NUCLEOTIDE SEQUENCE [LARGE SCALE GENOMIC DNA]</scope>
    <source>
        <strain evidence="3 4">CIB</strain>
    </source>
</reference>
<dbReference type="Pfam" id="PF13499">
    <property type="entry name" value="EF-hand_7"/>
    <property type="match status" value="1"/>
</dbReference>
<name>A0A364KNP8_TALAM</name>
<feature type="domain" description="EF-hand" evidence="2">
    <location>
        <begin position="104"/>
        <end position="139"/>
    </location>
</feature>
<gene>
    <name evidence="3" type="ORF">BHQ10_001171</name>
</gene>
<keyword evidence="1" id="KW-0106">Calcium</keyword>
<dbReference type="RefSeq" id="XP_040729676.1">
    <property type="nucleotide sequence ID" value="XM_040873178.1"/>
</dbReference>
<dbReference type="PROSITE" id="PS00018">
    <property type="entry name" value="EF_HAND_1"/>
    <property type="match status" value="1"/>
</dbReference>
<accession>A0A364KNP8</accession>
<organism evidence="3 4">
    <name type="scientific">Talaromyces amestolkiae</name>
    <dbReference type="NCBI Taxonomy" id="1196081"/>
    <lineage>
        <taxon>Eukaryota</taxon>
        <taxon>Fungi</taxon>
        <taxon>Dikarya</taxon>
        <taxon>Ascomycota</taxon>
        <taxon>Pezizomycotina</taxon>
        <taxon>Eurotiomycetes</taxon>
        <taxon>Eurotiomycetidae</taxon>
        <taxon>Eurotiales</taxon>
        <taxon>Trichocomaceae</taxon>
        <taxon>Talaromyces</taxon>
        <taxon>Talaromyces sect. Talaromyces</taxon>
    </lineage>
</organism>
<sequence length="149" mass="16819">MSDSDISPTTTEAQPYTNGNPVPIDVVLKVDAPEQVQPGSWPYPLIVEVAWRDPVITHGSPIICFCEGFKYGSEDVLFKKDGQEIDAISFDELKAVVKKRDPKKTDAEIKKIFETLDFDDNKKITFDEFLIFDFALDAYGYDYSNAIII</sequence>
<dbReference type="Gene3D" id="1.10.238.10">
    <property type="entry name" value="EF-hand"/>
    <property type="match status" value="1"/>
</dbReference>
<dbReference type="CDD" id="cd00051">
    <property type="entry name" value="EFh"/>
    <property type="match status" value="1"/>
</dbReference>
<proteinExistence type="predicted"/>
<evidence type="ECO:0000313" key="3">
    <source>
        <dbReference type="EMBL" id="RAO65159.1"/>
    </source>
</evidence>
<evidence type="ECO:0000259" key="2">
    <source>
        <dbReference type="PROSITE" id="PS50222"/>
    </source>
</evidence>
<dbReference type="AlphaFoldDB" id="A0A364KNP8"/>
<dbReference type="GeneID" id="63790388"/>
<evidence type="ECO:0000256" key="1">
    <source>
        <dbReference type="ARBA" id="ARBA00022837"/>
    </source>
</evidence>
<dbReference type="Proteomes" id="UP000249363">
    <property type="component" value="Unassembled WGS sequence"/>
</dbReference>
<dbReference type="OrthoDB" id="26525at2759"/>
<dbReference type="SUPFAM" id="SSF47473">
    <property type="entry name" value="EF-hand"/>
    <property type="match status" value="1"/>
</dbReference>
<dbReference type="EMBL" id="MIKG01000001">
    <property type="protein sequence ID" value="RAO65159.1"/>
    <property type="molecule type" value="Genomic_DNA"/>
</dbReference>
<dbReference type="InterPro" id="IPR018247">
    <property type="entry name" value="EF_Hand_1_Ca_BS"/>
</dbReference>
<comment type="caution">
    <text evidence="3">The sequence shown here is derived from an EMBL/GenBank/DDBJ whole genome shotgun (WGS) entry which is preliminary data.</text>
</comment>
<evidence type="ECO:0000313" key="4">
    <source>
        <dbReference type="Proteomes" id="UP000249363"/>
    </source>
</evidence>
<dbReference type="GO" id="GO:0005509">
    <property type="term" value="F:calcium ion binding"/>
    <property type="evidence" value="ECO:0007669"/>
    <property type="project" value="InterPro"/>
</dbReference>
<keyword evidence="4" id="KW-1185">Reference proteome</keyword>
<protein>
    <recommendedName>
        <fullName evidence="2">EF-hand domain-containing protein</fullName>
    </recommendedName>
</protein>
<dbReference type="InterPro" id="IPR002048">
    <property type="entry name" value="EF_hand_dom"/>
</dbReference>